<feature type="region of interest" description="Disordered" evidence="1">
    <location>
        <begin position="1751"/>
        <end position="1777"/>
    </location>
</feature>
<evidence type="ECO:0000313" key="4">
    <source>
        <dbReference type="Proteomes" id="UP000009168"/>
    </source>
</evidence>
<dbReference type="PANTHER" id="PTHR11319">
    <property type="entry name" value="G PROTEIN-COUPLED RECEPTOR-RELATED"/>
    <property type="match status" value="1"/>
</dbReference>
<feature type="transmembrane region" description="Helical" evidence="2">
    <location>
        <begin position="1364"/>
        <end position="1389"/>
    </location>
</feature>
<feature type="transmembrane region" description="Helical" evidence="2">
    <location>
        <begin position="1278"/>
        <end position="1295"/>
    </location>
</feature>
<feature type="transmembrane region" description="Helical" evidence="2">
    <location>
        <begin position="1527"/>
        <end position="1545"/>
    </location>
</feature>
<dbReference type="EMBL" id="GG662553">
    <property type="protein sequence ID" value="EAS01856.2"/>
    <property type="molecule type" value="Genomic_DNA"/>
</dbReference>
<sequence length="1793" mass="208983">MIIVKNQQENNNYLGNISIDNDTELHLFQSNNDIYWHINLFNKPFSVFNLAQTQKIQDTALEINLIAIYDNKTNEIIIYDVTKSIQENIYIEMNFKFDFQITMIDWSLQIFLWINNNTIYTFNKTQSSQIQKISTLDSQIIDQKVCVKQQVIIVKTASLNIYSISIKTQTTQQIDVISQQPYSDLQYYLQCDENLVIIYYPQIQIFNFVTGINIMTFNNVDSFDQFQNSLQCVPLVNLSQQLIVYLYDQANSLFKLGDYTNFSYLFEYRFNNTNLFYDFKFSQLLATTGSAKVINSINIPGQCELQTYKTNRKFYKDAIYFYEKGQKLIVVDLTPMIYILDYSQNNFDQCNTDIQNVKGILMDTIQNVIFLYSDMFISTYSYPDILFIETFSINYQNGVEIQNVYLNTFQQTLIVQTTQQIVAFDLQEVLYSGQTNLLQYQNVQNIVLNGDYLVSYSIINLSINLFNDAQLNFQLNYLELSIESPMEINLVNFDQGDITQAFIYNNFVVLPSANMIQIFNLQTNQLSQINLLSNNLIKFTFKLQKKYSQGSKINWWKISVDFEERINNNDANDANLICIVSQQETDYQIQIADIQELTIKHTQILKYIKVTNIVNDPIRKLIYVVINRGITQVYNFQLKLLITIKNSCLKQAILNYDTNFIYSICPNSIIIYNGLSFQQQFPVINQGIKDAINQNGNNVISQVINQPFSFLQNFKLVINSNYAQLQVLISSYNNIQHFILPLSVYENCSVQLQYQKKPLENIKNIIKLNQIVPALSDIQVLSLIETEYQNDQFIYSIYQFELDEISVISQQLFSLVIQSRSQINKIYCTFKNNWNVFGQGGSIYAIENINIQILHTVFQENFCQMQNGGAIFIQNKITICQLSIMSSQFIQNKAYASTGGAISLINSNLIMEDSLIKQNQAAIGGGIYYEQIVPDLILDLEKKIHSKNSIIGNQAQLYGHNFGSTLRKIELNLDDIKVPSYSIKKSHQQQIQIQQFKSGNQIFFDKIQLLDEENNPIQYPELQLLQFDHYSSNVQSIIQQIGIQIICEQQLQQIQCSGELQSKQIISDGFKLNVQIMYKPLTEMALQLQSNQFSQLIDSKGNTYIRQQPLSKSLTIQIESCSVGEIQKQIGDSIICDECPEGKYSLNQNDLSCQQCPDTAIKCYSSTINLKNGYWRLNNQTDNIIQCIFNRDSCQPESPESKFNCIKGNIGPLCYSCDIYGDVWGENYSQIFNPGVCYKCEENFLLIFLYNFIIFLLVACYTFFILKNILYKLQAKLASYYLNKAGIIFFGSTIYKADKPQIVSKILTDHLQIISLLASFQFNQSNYYKLPFQVSGSAINITSKSIDCYFSNHPEMQPLWLFQISWSFMLPLSLLAIYLIVYLLSYFIIKKKNIIVNYIKTASIFFYLYFFPMVVTLLSRSMNCINIGNEKYLDLDFNVRCFDSKKHQPYVLFFSIPLLIIWAIFIPLFLFLKVRKGKRQKWSIFQEIKYSFIFAGYKEKFYYWEFGKLVYKSLLIIISVLLQQIEFFKICLLNVVFLIQSYIIFKSRPYIIRNFNSLLLKSSLLCSISLNVSSIQSNFVNENQVFYHVFLTLFLLAINIQFIVQLIMGIIQITISNEKINRNFIQELIYILKVKYPRLFENIQIQSNHRIRSLIKVKSVKNKIRNLLLYFKNHSFYHQESFQTHFNQQINQTQTQQSNLQQSNKFVLIKSHELNQSNKSLKQRNQFQNMRDMWAYYTRQTKQSPLLFESNEDKTQLDTQQSKQSENDNERIMTSNSCTNADKVLVELVNNSQ</sequence>
<evidence type="ECO:0000313" key="3">
    <source>
        <dbReference type="EMBL" id="EAS01856.2"/>
    </source>
</evidence>
<dbReference type="PANTHER" id="PTHR11319:SF35">
    <property type="entry name" value="OUTER MEMBRANE PROTEIN PMPC-RELATED"/>
    <property type="match status" value="1"/>
</dbReference>
<feature type="transmembrane region" description="Helical" evidence="2">
    <location>
        <begin position="1401"/>
        <end position="1419"/>
    </location>
</feature>
<proteinExistence type="predicted"/>
<evidence type="ECO:0000256" key="1">
    <source>
        <dbReference type="SAM" id="MobiDB-lite"/>
    </source>
</evidence>
<dbReference type="InParanoid" id="Q23ZB5"/>
<keyword evidence="2" id="KW-1133">Transmembrane helix</keyword>
<feature type="transmembrane region" description="Helical" evidence="2">
    <location>
        <begin position="1585"/>
        <end position="1611"/>
    </location>
</feature>
<keyword evidence="4" id="KW-1185">Reference proteome</keyword>
<reference evidence="4" key="1">
    <citation type="journal article" date="2006" name="PLoS Biol.">
        <title>Macronuclear genome sequence of the ciliate Tetrahymena thermophila, a model eukaryote.</title>
        <authorList>
            <person name="Eisen J.A."/>
            <person name="Coyne R.S."/>
            <person name="Wu M."/>
            <person name="Wu D."/>
            <person name="Thiagarajan M."/>
            <person name="Wortman J.R."/>
            <person name="Badger J.H."/>
            <person name="Ren Q."/>
            <person name="Amedeo P."/>
            <person name="Jones K.M."/>
            <person name="Tallon L.J."/>
            <person name="Delcher A.L."/>
            <person name="Salzberg S.L."/>
            <person name="Silva J.C."/>
            <person name="Haas B.J."/>
            <person name="Majoros W.H."/>
            <person name="Farzad M."/>
            <person name="Carlton J.M."/>
            <person name="Smith R.K. Jr."/>
            <person name="Garg J."/>
            <person name="Pearlman R.E."/>
            <person name="Karrer K.M."/>
            <person name="Sun L."/>
            <person name="Manning G."/>
            <person name="Elde N.C."/>
            <person name="Turkewitz A.P."/>
            <person name="Asai D.J."/>
            <person name="Wilkes D.E."/>
            <person name="Wang Y."/>
            <person name="Cai H."/>
            <person name="Collins K."/>
            <person name="Stewart B.A."/>
            <person name="Lee S.R."/>
            <person name="Wilamowska K."/>
            <person name="Weinberg Z."/>
            <person name="Ruzzo W.L."/>
            <person name="Wloga D."/>
            <person name="Gaertig J."/>
            <person name="Frankel J."/>
            <person name="Tsao C.-C."/>
            <person name="Gorovsky M.A."/>
            <person name="Keeling P.J."/>
            <person name="Waller R.F."/>
            <person name="Patron N.J."/>
            <person name="Cherry J.M."/>
            <person name="Stover N.A."/>
            <person name="Krieger C.J."/>
            <person name="del Toro C."/>
            <person name="Ryder H.F."/>
            <person name="Williamson S.C."/>
            <person name="Barbeau R.A."/>
            <person name="Hamilton E.P."/>
            <person name="Orias E."/>
        </authorList>
    </citation>
    <scope>NUCLEOTIDE SEQUENCE [LARGE SCALE GENOMIC DNA]</scope>
    <source>
        <strain evidence="4">SB210</strain>
    </source>
</reference>
<dbReference type="RefSeq" id="XP_001022101.2">
    <property type="nucleotide sequence ID" value="XM_001022101.2"/>
</dbReference>
<feature type="transmembrane region" description="Helical" evidence="2">
    <location>
        <begin position="1450"/>
        <end position="1472"/>
    </location>
</feature>
<accession>Q23ZB5</accession>
<gene>
    <name evidence="3" type="ORF">TTHERM_01149270</name>
</gene>
<feature type="transmembrane region" description="Helical" evidence="2">
    <location>
        <begin position="1244"/>
        <end position="1266"/>
    </location>
</feature>
<dbReference type="Proteomes" id="UP000009168">
    <property type="component" value="Unassembled WGS sequence"/>
</dbReference>
<protein>
    <submittedName>
        <fullName evidence="3">Transmembrane protein, putative</fullName>
    </submittedName>
</protein>
<organism evidence="3 4">
    <name type="scientific">Tetrahymena thermophila (strain SB210)</name>
    <dbReference type="NCBI Taxonomy" id="312017"/>
    <lineage>
        <taxon>Eukaryota</taxon>
        <taxon>Sar</taxon>
        <taxon>Alveolata</taxon>
        <taxon>Ciliophora</taxon>
        <taxon>Intramacronucleata</taxon>
        <taxon>Oligohymenophorea</taxon>
        <taxon>Hymenostomatida</taxon>
        <taxon>Tetrahymenina</taxon>
        <taxon>Tetrahymenidae</taxon>
        <taxon>Tetrahymena</taxon>
    </lineage>
</organism>
<evidence type="ECO:0000256" key="2">
    <source>
        <dbReference type="SAM" id="Phobius"/>
    </source>
</evidence>
<dbReference type="KEGG" id="tet:TTHERM_01149270"/>
<keyword evidence="2" id="KW-0472">Membrane</keyword>
<keyword evidence="2 3" id="KW-0812">Transmembrane</keyword>
<dbReference type="GeneID" id="7825196"/>
<name>Q23ZB5_TETTS</name>
<dbReference type="HOGENOM" id="CLU_003191_0_0_1"/>